<evidence type="ECO:0000313" key="1">
    <source>
        <dbReference type="EMBL" id="AOY80721.1"/>
    </source>
</evidence>
<accession>A0A1D9FZG8</accession>
<reference evidence="2" key="1">
    <citation type="submission" date="2016-10" db="EMBL/GenBank/DDBJ databases">
        <title>Comparative genomics uncovers the prolific and rare metabolic potential of the cyanobacterial genus Moorea.</title>
        <authorList>
            <person name="Leao T."/>
            <person name="Castelao G."/>
            <person name="Korobeynikov A."/>
            <person name="Monroe E.A."/>
            <person name="Podell S."/>
            <person name="Glukhov E."/>
            <person name="Allen E."/>
            <person name="Gerwick W.H."/>
            <person name="Gerwick L."/>
        </authorList>
    </citation>
    <scope>NUCLEOTIDE SEQUENCE [LARGE SCALE GENOMIC DNA]</scope>
    <source>
        <strain evidence="2">JHB</strain>
    </source>
</reference>
<gene>
    <name evidence="1" type="ORF">BJP36_13140</name>
</gene>
<dbReference type="AlphaFoldDB" id="A0A1D9FZG8"/>
<proteinExistence type="predicted"/>
<sequence length="102" mass="11909">MGYTCFLHRESENGKVIDVVETQLKRPFAYRYKGKICLHASIVGAAAYWYRQVMGGKKPQMELKWDNGEALPEQQLQEMEEAIKSARVLYNNWQKNDLLILE</sequence>
<name>A0A1D9FZG8_MOOP1</name>
<dbReference type="EMBL" id="CP017708">
    <property type="protein sequence ID" value="AOY80721.1"/>
    <property type="molecule type" value="Genomic_DNA"/>
</dbReference>
<protein>
    <submittedName>
        <fullName evidence="1">Uncharacterized protein</fullName>
    </submittedName>
</protein>
<dbReference type="Proteomes" id="UP000176944">
    <property type="component" value="Chromosome"/>
</dbReference>
<evidence type="ECO:0000313" key="2">
    <source>
        <dbReference type="Proteomes" id="UP000176944"/>
    </source>
</evidence>
<organism evidence="1 2">
    <name type="scientific">Moorena producens (strain JHB)</name>
    <dbReference type="NCBI Taxonomy" id="1454205"/>
    <lineage>
        <taxon>Bacteria</taxon>
        <taxon>Bacillati</taxon>
        <taxon>Cyanobacteriota</taxon>
        <taxon>Cyanophyceae</taxon>
        <taxon>Coleofasciculales</taxon>
        <taxon>Coleofasciculaceae</taxon>
        <taxon>Moorena</taxon>
    </lineage>
</organism>